<dbReference type="Proteomes" id="UP000317494">
    <property type="component" value="Unassembled WGS sequence"/>
</dbReference>
<dbReference type="EMBL" id="QEAN01000241">
    <property type="protein sequence ID" value="TPX42187.1"/>
    <property type="molecule type" value="Genomic_DNA"/>
</dbReference>
<name>A0A507CSQ0_9FUNG</name>
<reference evidence="2 3" key="1">
    <citation type="journal article" date="2019" name="Sci. Rep.">
        <title>Comparative genomics of chytrid fungi reveal insights into the obligate biotrophic and pathogenic lifestyle of Synchytrium endobioticum.</title>
        <authorList>
            <person name="van de Vossenberg B.T.L.H."/>
            <person name="Warris S."/>
            <person name="Nguyen H.D.T."/>
            <person name="van Gent-Pelzer M.P.E."/>
            <person name="Joly D.L."/>
            <person name="van de Geest H.C."/>
            <person name="Bonants P.J.M."/>
            <person name="Smith D.S."/>
            <person name="Levesque C.A."/>
            <person name="van der Lee T.A.J."/>
        </authorList>
    </citation>
    <scope>NUCLEOTIDE SEQUENCE [LARGE SCALE GENOMIC DNA]</scope>
    <source>
        <strain evidence="2 3">MB42</strain>
    </source>
</reference>
<organism evidence="2 3">
    <name type="scientific">Synchytrium endobioticum</name>
    <dbReference type="NCBI Taxonomy" id="286115"/>
    <lineage>
        <taxon>Eukaryota</taxon>
        <taxon>Fungi</taxon>
        <taxon>Fungi incertae sedis</taxon>
        <taxon>Chytridiomycota</taxon>
        <taxon>Chytridiomycota incertae sedis</taxon>
        <taxon>Chytridiomycetes</taxon>
        <taxon>Synchytriales</taxon>
        <taxon>Synchytriaceae</taxon>
        <taxon>Synchytrium</taxon>
    </lineage>
</organism>
<evidence type="ECO:0000313" key="3">
    <source>
        <dbReference type="Proteomes" id="UP000317494"/>
    </source>
</evidence>
<feature type="chain" id="PRO_5021346818" evidence="1">
    <location>
        <begin position="24"/>
        <end position="402"/>
    </location>
</feature>
<sequence>MSRLHKFSMCIILVVYLMPQVFANYAPEMLKSATHELRIKRVSLAQKTDEAVMSTTFFTYYYCLTISSEGRLTQLQEFVPEDSPLDLKELSKEPRLGMTKEHLEYLMEYNAFQYEKVRALYVQIFKVLLYHNSRVDPERAFGLKTQHTFETRLKTLTELRDRYIDLAVKSVECLAIVAPYLLPISGPGCIWHSQELLNNIQRYLEQIARARFILRYETPTFTNWKQMAGLPLEFTATIPREPQPGMPITYLRLVEAYSSLLLDACHYQLYRELLSDPAQIQEIIQYWQCILGAYQQAIAEFHFCITGVDAGVASFDPTLMDINEYGNHHWDESILAHDMPHHSCTPPRVGPSHASASVSGTIRVSSFADLFSHLPSGDRVGVSQLAGDTTWTTIFDDLFMQK</sequence>
<gene>
    <name evidence="2" type="ORF">SeMB42_g05248</name>
</gene>
<accession>A0A507CSQ0</accession>
<keyword evidence="3" id="KW-1185">Reference proteome</keyword>
<proteinExistence type="predicted"/>
<comment type="caution">
    <text evidence="2">The sequence shown here is derived from an EMBL/GenBank/DDBJ whole genome shotgun (WGS) entry which is preliminary data.</text>
</comment>
<evidence type="ECO:0000313" key="2">
    <source>
        <dbReference type="EMBL" id="TPX42187.1"/>
    </source>
</evidence>
<keyword evidence="1" id="KW-0732">Signal</keyword>
<dbReference type="VEuPathDB" id="FungiDB:SeMB42_g05248"/>
<protein>
    <submittedName>
        <fullName evidence="2">Uncharacterized protein</fullName>
    </submittedName>
</protein>
<evidence type="ECO:0000256" key="1">
    <source>
        <dbReference type="SAM" id="SignalP"/>
    </source>
</evidence>
<dbReference type="AlphaFoldDB" id="A0A507CSQ0"/>
<feature type="signal peptide" evidence="1">
    <location>
        <begin position="1"/>
        <end position="23"/>
    </location>
</feature>